<feature type="region of interest" description="Disordered" evidence="3">
    <location>
        <begin position="407"/>
        <end position="462"/>
    </location>
</feature>
<feature type="domain" description="3'-5' exonuclease" evidence="4">
    <location>
        <begin position="196"/>
        <end position="376"/>
    </location>
</feature>
<proteinExistence type="predicted"/>
<evidence type="ECO:0000313" key="6">
    <source>
        <dbReference type="Proteomes" id="UP001390339"/>
    </source>
</evidence>
<dbReference type="PANTHER" id="PTHR13620:SF104">
    <property type="entry name" value="EXONUCLEASE 3'-5' DOMAIN-CONTAINING PROTEIN 2"/>
    <property type="match status" value="1"/>
</dbReference>
<name>A0ABR2I2A6_9PEZI</name>
<evidence type="ECO:0000256" key="2">
    <source>
        <dbReference type="ARBA" id="ARBA00022801"/>
    </source>
</evidence>
<dbReference type="Pfam" id="PF01612">
    <property type="entry name" value="DNA_pol_A_exo1"/>
    <property type="match status" value="1"/>
</dbReference>
<dbReference type="InterPro" id="IPR002562">
    <property type="entry name" value="3'-5'_exonuclease_dom"/>
</dbReference>
<evidence type="ECO:0000313" key="5">
    <source>
        <dbReference type="EMBL" id="KAK8856483.1"/>
    </source>
</evidence>
<comment type="caution">
    <text evidence="5">The sequence shown here is derived from an EMBL/GenBank/DDBJ whole genome shotgun (WGS) entry which is preliminary data.</text>
</comment>
<keyword evidence="1" id="KW-0540">Nuclease</keyword>
<dbReference type="InterPro" id="IPR036397">
    <property type="entry name" value="RNaseH_sf"/>
</dbReference>
<keyword evidence="2" id="KW-0378">Hydrolase</keyword>
<reference evidence="5 6" key="1">
    <citation type="journal article" date="2024" name="IMA Fungus">
        <title>Apiospora arundinis, a panoply of carbohydrate-active enzymes and secondary metabolites.</title>
        <authorList>
            <person name="Sorensen T."/>
            <person name="Petersen C."/>
            <person name="Muurmann A.T."/>
            <person name="Christiansen J.V."/>
            <person name="Brundto M.L."/>
            <person name="Overgaard C.K."/>
            <person name="Boysen A.T."/>
            <person name="Wollenberg R.D."/>
            <person name="Larsen T.O."/>
            <person name="Sorensen J.L."/>
            <person name="Nielsen K.L."/>
            <person name="Sondergaard T.E."/>
        </authorList>
    </citation>
    <scope>NUCLEOTIDE SEQUENCE [LARGE SCALE GENOMIC DNA]</scope>
    <source>
        <strain evidence="5 6">AAU 773</strain>
    </source>
</reference>
<evidence type="ECO:0000256" key="1">
    <source>
        <dbReference type="ARBA" id="ARBA00022722"/>
    </source>
</evidence>
<feature type="region of interest" description="Disordered" evidence="3">
    <location>
        <begin position="1"/>
        <end position="51"/>
    </location>
</feature>
<protein>
    <submittedName>
        <fullName evidence="5">Ribonuclease H-like protein</fullName>
    </submittedName>
</protein>
<dbReference type="InterPro" id="IPR051132">
    <property type="entry name" value="3-5_Exonuclease_domain"/>
</dbReference>
<evidence type="ECO:0000256" key="3">
    <source>
        <dbReference type="SAM" id="MobiDB-lite"/>
    </source>
</evidence>
<keyword evidence="6" id="KW-1185">Reference proteome</keyword>
<organism evidence="5 6">
    <name type="scientific">Apiospora arundinis</name>
    <dbReference type="NCBI Taxonomy" id="335852"/>
    <lineage>
        <taxon>Eukaryota</taxon>
        <taxon>Fungi</taxon>
        <taxon>Dikarya</taxon>
        <taxon>Ascomycota</taxon>
        <taxon>Pezizomycotina</taxon>
        <taxon>Sordariomycetes</taxon>
        <taxon>Xylariomycetidae</taxon>
        <taxon>Amphisphaeriales</taxon>
        <taxon>Apiosporaceae</taxon>
        <taxon>Apiospora</taxon>
    </lineage>
</organism>
<dbReference type="InterPro" id="IPR012337">
    <property type="entry name" value="RNaseH-like_sf"/>
</dbReference>
<feature type="region of interest" description="Disordered" evidence="3">
    <location>
        <begin position="65"/>
        <end position="139"/>
    </location>
</feature>
<gene>
    <name evidence="5" type="ORF">PGQ11_012395</name>
</gene>
<evidence type="ECO:0000259" key="4">
    <source>
        <dbReference type="Pfam" id="PF01612"/>
    </source>
</evidence>
<accession>A0ABR2I2A6</accession>
<dbReference type="PANTHER" id="PTHR13620">
    <property type="entry name" value="3-5 EXONUCLEASE"/>
    <property type="match status" value="1"/>
</dbReference>
<sequence>MIPKGVSEAAGNALSSSRRSLHRYSNRATLIPRYPSMTTSPPSQLWHPSRGISFSPSAKSWSWLGLPGKASPQIAAAEEQQRDESTGDGKKQSTPTKSSEEALATSSNDASATAGEPAVNSVVLDPPEPNAPAKDIPSDLPYPASEWKVSEPLFRAAKSAAPGTPGSFWSYRMYRGPGKDGSEQPVKVHYCKSRHTADRVCEQYFMNEKVIGFDLEWLVDYGRRISGARRNVSLIQIASPSRIALFHVACFPKEDDKNLVPGAFKRIMEDSGITKVGVWIKGDATRLRTNLGIDSKGLMELSHLHNLVTHSRTGEYKNINKKLVPLATQVEQWLHLPMFKGADVRSSDWTRPLNMDQVIYSASDAYAGVQLHATLEHHRKQLDPCPPTPHHAELDLPIRLIDGSDLETSSDEELAEEPEPEDDQSQTLSPTARRRLLKAHVKEAELQPKRGGKKTPVKTKATPEAEIELRQKDARVETAEAWVAAFKKENQPTDPLDMVMLDCATTYELRAYHIWHTNKGMSVADVASILRSPPLVTRTVVGYIWSAVRKERLPVDRARYFAEVVEALPEKQAKIAKQAQYP</sequence>
<dbReference type="EMBL" id="JAPCWZ010000007">
    <property type="protein sequence ID" value="KAK8856483.1"/>
    <property type="molecule type" value="Genomic_DNA"/>
</dbReference>
<dbReference type="CDD" id="cd06141">
    <property type="entry name" value="WRN_exo"/>
    <property type="match status" value="1"/>
</dbReference>
<feature type="compositionally biased region" description="Basic and acidic residues" evidence="3">
    <location>
        <begin position="79"/>
        <end position="91"/>
    </location>
</feature>
<dbReference type="SUPFAM" id="SSF53098">
    <property type="entry name" value="Ribonuclease H-like"/>
    <property type="match status" value="1"/>
</dbReference>
<dbReference type="Proteomes" id="UP001390339">
    <property type="component" value="Unassembled WGS sequence"/>
</dbReference>
<feature type="compositionally biased region" description="Acidic residues" evidence="3">
    <location>
        <begin position="407"/>
        <end position="424"/>
    </location>
</feature>
<dbReference type="Gene3D" id="3.30.420.10">
    <property type="entry name" value="Ribonuclease H-like superfamily/Ribonuclease H"/>
    <property type="match status" value="1"/>
</dbReference>